<evidence type="ECO:0000313" key="8">
    <source>
        <dbReference type="Proteomes" id="UP000027931"/>
    </source>
</evidence>
<keyword evidence="2 4" id="KW-0560">Oxidoreductase</keyword>
<evidence type="ECO:0000259" key="5">
    <source>
        <dbReference type="Pfam" id="PF00389"/>
    </source>
</evidence>
<feature type="domain" description="D-isomer specific 2-hydroxyacid dehydrogenase catalytic" evidence="5">
    <location>
        <begin position="21"/>
        <end position="315"/>
    </location>
</feature>
<dbReference type="InterPro" id="IPR050857">
    <property type="entry name" value="D-2-hydroxyacid_DH"/>
</dbReference>
<dbReference type="PANTHER" id="PTHR42789">
    <property type="entry name" value="D-ISOMER SPECIFIC 2-HYDROXYACID DEHYDROGENASE FAMILY PROTEIN (AFU_ORTHOLOGUE AFUA_6G10090)"/>
    <property type="match status" value="1"/>
</dbReference>
<evidence type="ECO:0000256" key="2">
    <source>
        <dbReference type="ARBA" id="ARBA00023002"/>
    </source>
</evidence>
<dbReference type="PANTHER" id="PTHR42789:SF1">
    <property type="entry name" value="D-ISOMER SPECIFIC 2-HYDROXYACID DEHYDROGENASE FAMILY PROTEIN (AFU_ORTHOLOGUE AFUA_6G10090)"/>
    <property type="match status" value="1"/>
</dbReference>
<evidence type="ECO:0000259" key="6">
    <source>
        <dbReference type="Pfam" id="PF02826"/>
    </source>
</evidence>
<evidence type="ECO:0000256" key="3">
    <source>
        <dbReference type="ARBA" id="ARBA00023027"/>
    </source>
</evidence>
<dbReference type="eggNOG" id="COG1052">
    <property type="taxonomic scope" value="Bacteria"/>
</dbReference>
<dbReference type="CDD" id="cd12169">
    <property type="entry name" value="PGDH_like_1"/>
    <property type="match status" value="1"/>
</dbReference>
<organism evidence="7 8">
    <name type="scientific">Tumebacillus flagellatus</name>
    <dbReference type="NCBI Taxonomy" id="1157490"/>
    <lineage>
        <taxon>Bacteria</taxon>
        <taxon>Bacillati</taxon>
        <taxon>Bacillota</taxon>
        <taxon>Bacilli</taxon>
        <taxon>Bacillales</taxon>
        <taxon>Alicyclobacillaceae</taxon>
        <taxon>Tumebacillus</taxon>
    </lineage>
</organism>
<dbReference type="SUPFAM" id="SSF51735">
    <property type="entry name" value="NAD(P)-binding Rossmann-fold domains"/>
    <property type="match status" value="1"/>
</dbReference>
<evidence type="ECO:0000256" key="4">
    <source>
        <dbReference type="RuleBase" id="RU003719"/>
    </source>
</evidence>
<dbReference type="InterPro" id="IPR036291">
    <property type="entry name" value="NAD(P)-bd_dom_sf"/>
</dbReference>
<dbReference type="GO" id="GO:0051287">
    <property type="term" value="F:NAD binding"/>
    <property type="evidence" value="ECO:0007669"/>
    <property type="project" value="InterPro"/>
</dbReference>
<dbReference type="Pfam" id="PF00389">
    <property type="entry name" value="2-Hacid_dh"/>
    <property type="match status" value="1"/>
</dbReference>
<comment type="caution">
    <text evidence="7">The sequence shown here is derived from an EMBL/GenBank/DDBJ whole genome shotgun (WGS) entry which is preliminary data.</text>
</comment>
<gene>
    <name evidence="7" type="ORF">EL26_04985</name>
</gene>
<dbReference type="Gene3D" id="3.40.50.720">
    <property type="entry name" value="NAD(P)-binding Rossmann-like Domain"/>
    <property type="match status" value="2"/>
</dbReference>
<feature type="domain" description="D-isomer specific 2-hydroxyacid dehydrogenase NAD-binding" evidence="6">
    <location>
        <begin position="111"/>
        <end position="284"/>
    </location>
</feature>
<accession>A0A074LQN9</accession>
<dbReference type="EMBL" id="JMIR01000004">
    <property type="protein sequence ID" value="KEO84456.1"/>
    <property type="molecule type" value="Genomic_DNA"/>
</dbReference>
<keyword evidence="3" id="KW-0520">NAD</keyword>
<evidence type="ECO:0000313" key="7">
    <source>
        <dbReference type="EMBL" id="KEO84456.1"/>
    </source>
</evidence>
<keyword evidence="8" id="KW-1185">Reference proteome</keyword>
<evidence type="ECO:0000256" key="1">
    <source>
        <dbReference type="ARBA" id="ARBA00005854"/>
    </source>
</evidence>
<reference evidence="7 8" key="1">
    <citation type="journal article" date="2013" name="Int. J. Syst. Evol. Microbiol.">
        <title>Tumebacillus flagellatus sp. nov., an alpha-amylase/pullulanase-producing bacterium isolated from cassava wastewater.</title>
        <authorList>
            <person name="Wang Q."/>
            <person name="Xie N."/>
            <person name="Qin Y."/>
            <person name="Shen N."/>
            <person name="Zhu J."/>
            <person name="Mi H."/>
            <person name="Huang R."/>
        </authorList>
    </citation>
    <scope>NUCLEOTIDE SEQUENCE [LARGE SCALE GENOMIC DNA]</scope>
    <source>
        <strain evidence="7 8">GST4</strain>
    </source>
</reference>
<sequence>MKTVILDDWDNATNGLQKLNALKQFSDVQIYHDQPSPAVLYERVRDADAVVFMRERTKVTAELLDQMPNLKLLAQTGTGLAHIDMSEVNKRRIPVATTPGGSTAAVTELTFAFLLALARDLVKFTAQMKAGSWPIGITQNISGKTLGLIGLGKIGLSVAKVAKAFGMNVIAWGPRLTAERAEAAGVTYVELDDLLQQSHFVSLHVRLVAETRNLLTRRHFGTMRPDACLINTSRGELVDEKALICALQSGRIKGAGLDVFHQEPLDPNHPLLQLNNVVLAPHIGWKTDTTFESFLNGSIENIESFFRQGKPVHIANPEVFND</sequence>
<dbReference type="InterPro" id="IPR006139">
    <property type="entry name" value="D-isomer_2_OHA_DH_cat_dom"/>
</dbReference>
<dbReference type="Proteomes" id="UP000027931">
    <property type="component" value="Unassembled WGS sequence"/>
</dbReference>
<dbReference type="OrthoDB" id="9805416at2"/>
<dbReference type="RefSeq" id="WP_038085049.1">
    <property type="nucleotide sequence ID" value="NZ_JMIR01000004.1"/>
</dbReference>
<dbReference type="AlphaFoldDB" id="A0A074LQN9"/>
<dbReference type="Pfam" id="PF02826">
    <property type="entry name" value="2-Hacid_dh_C"/>
    <property type="match status" value="1"/>
</dbReference>
<comment type="similarity">
    <text evidence="1 4">Belongs to the D-isomer specific 2-hydroxyacid dehydrogenase family.</text>
</comment>
<dbReference type="SUPFAM" id="SSF52283">
    <property type="entry name" value="Formate/glycerate dehydrogenase catalytic domain-like"/>
    <property type="match status" value="1"/>
</dbReference>
<proteinExistence type="inferred from homology"/>
<dbReference type="GO" id="GO:0016616">
    <property type="term" value="F:oxidoreductase activity, acting on the CH-OH group of donors, NAD or NADP as acceptor"/>
    <property type="evidence" value="ECO:0007669"/>
    <property type="project" value="InterPro"/>
</dbReference>
<protein>
    <submittedName>
        <fullName evidence="7">Hydroxyacid dehydrogenase</fullName>
    </submittedName>
</protein>
<dbReference type="PROSITE" id="PS00671">
    <property type="entry name" value="D_2_HYDROXYACID_DH_3"/>
    <property type="match status" value="1"/>
</dbReference>
<dbReference type="InterPro" id="IPR006140">
    <property type="entry name" value="D-isomer_DH_NAD-bd"/>
</dbReference>
<dbReference type="InterPro" id="IPR029753">
    <property type="entry name" value="D-isomer_DH_CS"/>
</dbReference>
<dbReference type="STRING" id="1157490.EL26_04985"/>
<name>A0A074LQN9_9BACL</name>
<dbReference type="FunFam" id="3.40.50.720:FF:000203">
    <property type="entry name" value="D-3-phosphoglycerate dehydrogenase (SerA)"/>
    <property type="match status" value="1"/>
</dbReference>